<evidence type="ECO:0000259" key="2">
    <source>
        <dbReference type="PROSITE" id="PS51123"/>
    </source>
</evidence>
<dbReference type="InterPro" id="IPR036737">
    <property type="entry name" value="OmpA-like_sf"/>
</dbReference>
<dbReference type="Gene3D" id="2.60.40.2540">
    <property type="match status" value="1"/>
</dbReference>
<dbReference type="InterPro" id="IPR006665">
    <property type="entry name" value="OmpA-like"/>
</dbReference>
<dbReference type="GO" id="GO:0016020">
    <property type="term" value="C:membrane"/>
    <property type="evidence" value="ECO:0007669"/>
    <property type="project" value="UniProtKB-UniRule"/>
</dbReference>
<sequence length="285" mass="32324">MYVKFGIALLSLLLSFEISAVTFRSSIDDAKWELEASKFSCRLSQVIPSFGNAEFEREAGEDLRFTLKPTENIHFSAGAKLVAEAAPWQPGISPRFIGSYKPEELTGYLQVKPKQAKNMLAALYKGMMPTFTSPEWYGTNESLRVAVSAVNFQSAYDDYVLCTTGLLPVNFRQVARTAVLFPSAQWRLSDASRERLDLIALYVKNDDSVKGIYIDGHSDSQGRRLMNRDMSKRRAEEVTAYLISIGLDPNMITTRYHGERYPVVPNNSKKNRDRNRRVTIRLEKE</sequence>
<dbReference type="PANTHER" id="PTHR30329:SF17">
    <property type="entry name" value="LIPOPROTEIN YFIB-RELATED"/>
    <property type="match status" value="1"/>
</dbReference>
<dbReference type="Pfam" id="PF18393">
    <property type="entry name" value="MotY_N"/>
    <property type="match status" value="1"/>
</dbReference>
<reference evidence="3 4" key="1">
    <citation type="submission" date="2006-02" db="EMBL/GenBank/DDBJ databases">
        <authorList>
            <person name="Pinhassi J."/>
            <person name="Pedros-Alio C."/>
            <person name="Ferriera S."/>
            <person name="Johnson J."/>
            <person name="Kravitz S."/>
            <person name="Halpern A."/>
            <person name="Remington K."/>
            <person name="Beeson K."/>
            <person name="Tran B."/>
            <person name="Rogers Y.-H."/>
            <person name="Friedman R."/>
            <person name="Venter J.C."/>
        </authorList>
    </citation>
    <scope>NUCLEOTIDE SEQUENCE [LARGE SCALE GENOMIC DNA]</scope>
    <source>
        <strain evidence="3 4">MED92</strain>
    </source>
</reference>
<dbReference type="PRINTS" id="PR01023">
    <property type="entry name" value="NAFLGMOTY"/>
</dbReference>
<keyword evidence="3" id="KW-0969">Cilium</keyword>
<keyword evidence="1" id="KW-0472">Membrane</keyword>
<dbReference type="InterPro" id="IPR041544">
    <property type="entry name" value="MotY_N"/>
</dbReference>
<proteinExistence type="predicted"/>
<protein>
    <submittedName>
        <fullName evidence="3">Sodium-type flagellar protein MotY, putative</fullName>
    </submittedName>
</protein>
<evidence type="ECO:0000256" key="1">
    <source>
        <dbReference type="PROSITE-ProRule" id="PRU00473"/>
    </source>
</evidence>
<feature type="domain" description="OmpA-like" evidence="2">
    <location>
        <begin position="169"/>
        <end position="285"/>
    </location>
</feature>
<dbReference type="PANTHER" id="PTHR30329">
    <property type="entry name" value="STATOR ELEMENT OF FLAGELLAR MOTOR COMPLEX"/>
    <property type="match status" value="1"/>
</dbReference>
<dbReference type="Pfam" id="PF00691">
    <property type="entry name" value="OmpA"/>
    <property type="match status" value="1"/>
</dbReference>
<dbReference type="SUPFAM" id="SSF103088">
    <property type="entry name" value="OmpA-like"/>
    <property type="match status" value="1"/>
</dbReference>
<dbReference type="Gene3D" id="3.30.1330.60">
    <property type="entry name" value="OmpA-like domain"/>
    <property type="match status" value="1"/>
</dbReference>
<dbReference type="AlphaFoldDB" id="A0A7U8C4N3"/>
<evidence type="ECO:0000313" key="4">
    <source>
        <dbReference type="Proteomes" id="UP000002171"/>
    </source>
</evidence>
<comment type="caution">
    <text evidence="3">The sequence shown here is derived from an EMBL/GenBank/DDBJ whole genome shotgun (WGS) entry which is preliminary data.</text>
</comment>
<keyword evidence="3" id="KW-0282">Flagellum</keyword>
<keyword evidence="3" id="KW-0966">Cell projection</keyword>
<dbReference type="CDD" id="cd07185">
    <property type="entry name" value="OmpA_C-like"/>
    <property type="match status" value="1"/>
</dbReference>
<keyword evidence="4" id="KW-1185">Reference proteome</keyword>
<dbReference type="Proteomes" id="UP000002171">
    <property type="component" value="Unassembled WGS sequence"/>
</dbReference>
<dbReference type="PROSITE" id="PS51123">
    <property type="entry name" value="OMPA_2"/>
    <property type="match status" value="1"/>
</dbReference>
<accession>A0A7U8C4N3</accession>
<evidence type="ECO:0000313" key="3">
    <source>
        <dbReference type="EMBL" id="EAR60264.1"/>
    </source>
</evidence>
<dbReference type="EMBL" id="AAOW01000020">
    <property type="protein sequence ID" value="EAR60264.1"/>
    <property type="molecule type" value="Genomic_DNA"/>
</dbReference>
<organism evidence="3 4">
    <name type="scientific">Neptuniibacter caesariensis</name>
    <dbReference type="NCBI Taxonomy" id="207954"/>
    <lineage>
        <taxon>Bacteria</taxon>
        <taxon>Pseudomonadati</taxon>
        <taxon>Pseudomonadota</taxon>
        <taxon>Gammaproteobacteria</taxon>
        <taxon>Oceanospirillales</taxon>
        <taxon>Oceanospirillaceae</taxon>
        <taxon>Neptuniibacter</taxon>
    </lineage>
</organism>
<name>A0A7U8C4N3_NEPCE</name>
<gene>
    <name evidence="3" type="ORF">MED92_02324</name>
</gene>
<dbReference type="InterPro" id="IPR050330">
    <property type="entry name" value="Bact_OuterMem_StrucFunc"/>
</dbReference>